<dbReference type="Pfam" id="PF01458">
    <property type="entry name" value="SUFBD_core"/>
    <property type="match status" value="1"/>
</dbReference>
<evidence type="ECO:0000256" key="1">
    <source>
        <dbReference type="ARBA" id="ARBA00043967"/>
    </source>
</evidence>
<evidence type="ECO:0000313" key="5">
    <source>
        <dbReference type="Proteomes" id="UP000051783"/>
    </source>
</evidence>
<proteinExistence type="inferred from homology"/>
<dbReference type="Proteomes" id="UP000051783">
    <property type="component" value="Unassembled WGS sequence"/>
</dbReference>
<evidence type="ECO:0000313" key="4">
    <source>
        <dbReference type="EMBL" id="KRO14688.1"/>
    </source>
</evidence>
<dbReference type="InterPro" id="IPR000825">
    <property type="entry name" value="SUF_FeS_clus_asmbl_SufBD_core"/>
</dbReference>
<protein>
    <submittedName>
        <fullName evidence="4">Iron sulfur ABC transporter</fullName>
    </submittedName>
</protein>
<feature type="domain" description="SUF system FeS cluster assembly SufBD N-terminal" evidence="3">
    <location>
        <begin position="80"/>
        <end position="161"/>
    </location>
</feature>
<name>A0A0R2MR24_9LACO</name>
<comment type="similarity">
    <text evidence="1">Belongs to the iron-sulfur cluster assembly SufBD family.</text>
</comment>
<dbReference type="AlphaFoldDB" id="A0A0R2MR24"/>
<sequence>MMQTATMLAGVQDYSETQAEPGWLTKLRTQAVANYATLPLPVFEKINYRSWPLLDVTAPQVSDEPEVTADLSARGEQTNFYSLGDTTVRVNLPKAARAQGVILCDLKTAIREHGDLVKANLFNQALKADSDKLTALNAALMTNGFFLYVPANVVLKEPLEILQLVDQRQSQNFVQHNLVVTEPSSQVEIVQRLGSVGTNAAIVHMVVEVVAGANSHVSFAGIDNLAANTTAYLNRRGVLSPDAHLNWELAEMNAGQVIADFDTELRGRGSEANVKTIAVANQQQTQGMDTRVTNYGPNSVANIVQRGVILDEATLIFNGIGHIVHGAHGSKADQENRLLMLSSEARGDANPILLIDENDVEAGHAASVGRVDEQQMYYLLSRGIPEPVAQRLVIRGFLAGVVTELRSPRLRKSLMNLIERRLADDNE</sequence>
<dbReference type="InterPro" id="IPR011542">
    <property type="entry name" value="SUF_FeS_clus_asmbl_SufD"/>
</dbReference>
<comment type="caution">
    <text evidence="4">The sequence shown here is derived from an EMBL/GenBank/DDBJ whole genome shotgun (WGS) entry which is preliminary data.</text>
</comment>
<dbReference type="InterPro" id="IPR045595">
    <property type="entry name" value="SufBD_N"/>
</dbReference>
<dbReference type="EMBL" id="JQCL01000008">
    <property type="protein sequence ID" value="KRO14688.1"/>
    <property type="molecule type" value="Genomic_DNA"/>
</dbReference>
<dbReference type="PANTHER" id="PTHR30508:SF1">
    <property type="entry name" value="UPF0051 PROTEIN ABCI8, CHLOROPLASTIC-RELATED"/>
    <property type="match status" value="1"/>
</dbReference>
<organism evidence="4 5">
    <name type="scientific">Lactiplantibacillus xiangfangensis</name>
    <dbReference type="NCBI Taxonomy" id="942150"/>
    <lineage>
        <taxon>Bacteria</taxon>
        <taxon>Bacillati</taxon>
        <taxon>Bacillota</taxon>
        <taxon>Bacilli</taxon>
        <taxon>Lactobacillales</taxon>
        <taxon>Lactobacillaceae</taxon>
        <taxon>Lactiplantibacillus</taxon>
    </lineage>
</organism>
<dbReference type="InterPro" id="IPR055346">
    <property type="entry name" value="Fe-S_cluster_assembly_SufBD"/>
</dbReference>
<feature type="domain" description="SUF system FeS cluster assembly SufBD core" evidence="2">
    <location>
        <begin position="169"/>
        <end position="397"/>
    </location>
</feature>
<dbReference type="SUPFAM" id="SSF101960">
    <property type="entry name" value="Stabilizer of iron transporter SufD"/>
    <property type="match status" value="1"/>
</dbReference>
<reference evidence="4 5" key="1">
    <citation type="journal article" date="2015" name="Genome Announc.">
        <title>Expanding the biotechnology potential of lactobacilli through comparative genomics of 213 strains and associated genera.</title>
        <authorList>
            <person name="Sun Z."/>
            <person name="Harris H.M."/>
            <person name="McCann A."/>
            <person name="Guo C."/>
            <person name="Argimon S."/>
            <person name="Zhang W."/>
            <person name="Yang X."/>
            <person name="Jeffery I.B."/>
            <person name="Cooney J.C."/>
            <person name="Kagawa T.F."/>
            <person name="Liu W."/>
            <person name="Song Y."/>
            <person name="Salvetti E."/>
            <person name="Wrobel A."/>
            <person name="Rasinkangas P."/>
            <person name="Parkhill J."/>
            <person name="Rea M.C."/>
            <person name="O'Sullivan O."/>
            <person name="Ritari J."/>
            <person name="Douillard F.P."/>
            <person name="Paul Ross R."/>
            <person name="Yang R."/>
            <person name="Briner A.E."/>
            <person name="Felis G.E."/>
            <person name="de Vos W.M."/>
            <person name="Barrangou R."/>
            <person name="Klaenhammer T.R."/>
            <person name="Caufield P.W."/>
            <person name="Cui Y."/>
            <person name="Zhang H."/>
            <person name="O'Toole P.W."/>
        </authorList>
    </citation>
    <scope>NUCLEOTIDE SEQUENCE [LARGE SCALE GENOMIC DNA]</scope>
    <source>
        <strain evidence="4 5">LMG 26013</strain>
    </source>
</reference>
<keyword evidence="5" id="KW-1185">Reference proteome</keyword>
<dbReference type="PANTHER" id="PTHR30508">
    <property type="entry name" value="FES CLUSTER ASSEMBLY PROTEIN SUF"/>
    <property type="match status" value="1"/>
</dbReference>
<dbReference type="GO" id="GO:0016226">
    <property type="term" value="P:iron-sulfur cluster assembly"/>
    <property type="evidence" value="ECO:0007669"/>
    <property type="project" value="InterPro"/>
</dbReference>
<evidence type="ECO:0000259" key="3">
    <source>
        <dbReference type="Pfam" id="PF19295"/>
    </source>
</evidence>
<dbReference type="NCBIfam" id="TIGR01981">
    <property type="entry name" value="sufD"/>
    <property type="match status" value="1"/>
</dbReference>
<dbReference type="STRING" id="942150.IV64_GL000861"/>
<evidence type="ECO:0000259" key="2">
    <source>
        <dbReference type="Pfam" id="PF01458"/>
    </source>
</evidence>
<dbReference type="Pfam" id="PF19295">
    <property type="entry name" value="SufBD_N"/>
    <property type="match status" value="1"/>
</dbReference>
<dbReference type="InterPro" id="IPR037284">
    <property type="entry name" value="SUF_FeS_clus_asmbl_SufBD_sf"/>
</dbReference>
<dbReference type="PATRIC" id="fig|942150.3.peg.883"/>
<gene>
    <name evidence="4" type="ORF">IV64_GL000861</name>
</gene>
<accession>A0A0R2MR24</accession>